<reference evidence="2 3" key="1">
    <citation type="submission" date="2020-03" db="EMBL/GenBank/DDBJ databases">
        <title>Rahnella aceri sp. nov., isoated from traditional Jeju Makgeolli.</title>
        <authorList>
            <person name="Kim I.S."/>
            <person name="Jeon D."/>
        </authorList>
    </citation>
    <scope>NUCLEOTIDE SEQUENCE [LARGE SCALE GENOMIC DNA]</scope>
    <source>
        <strain evidence="2 3">Lac-M11</strain>
    </source>
</reference>
<comment type="caution">
    <text evidence="2">The sequence shown here is derived from an EMBL/GenBank/DDBJ whole genome shotgun (WGS) entry which is preliminary data.</text>
</comment>
<evidence type="ECO:0000259" key="1">
    <source>
        <dbReference type="Pfam" id="PF00535"/>
    </source>
</evidence>
<dbReference type="Pfam" id="PF00535">
    <property type="entry name" value="Glycos_transf_2"/>
    <property type="match status" value="1"/>
</dbReference>
<dbReference type="AlphaFoldDB" id="A0A6M2AZN3"/>
<dbReference type="PANTHER" id="PTHR43179">
    <property type="entry name" value="RHAMNOSYLTRANSFERASE WBBL"/>
    <property type="match status" value="1"/>
</dbReference>
<dbReference type="GO" id="GO:0016740">
    <property type="term" value="F:transferase activity"/>
    <property type="evidence" value="ECO:0007669"/>
    <property type="project" value="UniProtKB-KW"/>
</dbReference>
<dbReference type="InterPro" id="IPR001173">
    <property type="entry name" value="Glyco_trans_2-like"/>
</dbReference>
<organism evidence="2 3">
    <name type="scientific">Rahnella contaminans</name>
    <dbReference type="NCBI Taxonomy" id="2703882"/>
    <lineage>
        <taxon>Bacteria</taxon>
        <taxon>Pseudomonadati</taxon>
        <taxon>Pseudomonadota</taxon>
        <taxon>Gammaproteobacteria</taxon>
        <taxon>Enterobacterales</taxon>
        <taxon>Yersiniaceae</taxon>
        <taxon>Rahnella</taxon>
    </lineage>
</organism>
<dbReference type="InterPro" id="IPR029044">
    <property type="entry name" value="Nucleotide-diphossugar_trans"/>
</dbReference>
<dbReference type="PANTHER" id="PTHR43179:SF10">
    <property type="entry name" value="GLYCOSYL TRANSFERASE"/>
    <property type="match status" value="1"/>
</dbReference>
<sequence length="277" mass="31884">MVADLVKSDVIASIVLFNHTYAQIERTLNSLLREPQIAKIILVDNGGCGWTYSLNNPRIKVLKSNKNCGFGHGHNQAMAEFLPQCEYFLICNPDVSFNEGVVAHLLQECREHSYKFVSPPIRYADGSKQYSCKLLPTPLNLFLRRFLPSLAKKMDRQYEVQDADFNKNFSVPSVSGCFMLISSELLMKLKGFDERYFMYLEDVDLCRRALDYTEVMYCSGKEIIHEFGKGSYKNTSLLMCHIKSSILYFNKWGWIFDKKRKKANKMCLSSLPLSTKK</sequence>
<feature type="domain" description="Glycosyltransferase 2-like" evidence="1">
    <location>
        <begin position="14"/>
        <end position="130"/>
    </location>
</feature>
<dbReference type="Proteomes" id="UP000476696">
    <property type="component" value="Unassembled WGS sequence"/>
</dbReference>
<gene>
    <name evidence="2" type="ORF">GW579_01050</name>
</gene>
<dbReference type="EMBL" id="JAADJS010000001">
    <property type="protein sequence ID" value="NGX85671.1"/>
    <property type="molecule type" value="Genomic_DNA"/>
</dbReference>
<dbReference type="SUPFAM" id="SSF53448">
    <property type="entry name" value="Nucleotide-diphospho-sugar transferases"/>
    <property type="match status" value="1"/>
</dbReference>
<dbReference type="RefSeq" id="WP_165057024.1">
    <property type="nucleotide sequence ID" value="NZ_JAADJS010000001.1"/>
</dbReference>
<accession>A0A6M2AZN3</accession>
<dbReference type="Gene3D" id="3.90.550.10">
    <property type="entry name" value="Spore Coat Polysaccharide Biosynthesis Protein SpsA, Chain A"/>
    <property type="match status" value="1"/>
</dbReference>
<proteinExistence type="predicted"/>
<keyword evidence="3" id="KW-1185">Reference proteome</keyword>
<evidence type="ECO:0000313" key="3">
    <source>
        <dbReference type="Proteomes" id="UP000476696"/>
    </source>
</evidence>
<evidence type="ECO:0000313" key="2">
    <source>
        <dbReference type="EMBL" id="NGX85671.1"/>
    </source>
</evidence>
<name>A0A6M2AZN3_9GAMM</name>
<keyword evidence="2" id="KW-0808">Transferase</keyword>
<protein>
    <submittedName>
        <fullName evidence="2">Glycosyltransferase family 2 protein</fullName>
    </submittedName>
</protein>